<evidence type="ECO:0000256" key="4">
    <source>
        <dbReference type="ARBA" id="ARBA00023049"/>
    </source>
</evidence>
<dbReference type="PANTHER" id="PTHR10201:SF291">
    <property type="entry name" value="MATRIX METALLOPROTEINASE 1, ISOFORM C-RELATED"/>
    <property type="match status" value="1"/>
</dbReference>
<evidence type="ECO:0000313" key="6">
    <source>
        <dbReference type="EMBL" id="CAL1672222.1"/>
    </source>
</evidence>
<keyword evidence="4" id="KW-0482">Metalloprotease</keyword>
<comment type="similarity">
    <text evidence="2">Belongs to the peptidase M10A family.</text>
</comment>
<evidence type="ECO:0000256" key="3">
    <source>
        <dbReference type="ARBA" id="ARBA00022729"/>
    </source>
</evidence>
<keyword evidence="5" id="KW-0472">Membrane</keyword>
<evidence type="ECO:0000313" key="7">
    <source>
        <dbReference type="Proteomes" id="UP001497644"/>
    </source>
</evidence>
<dbReference type="AlphaFoldDB" id="A0AAV2MYA7"/>
<dbReference type="Gene3D" id="3.40.390.10">
    <property type="entry name" value="Collagenase (Catalytic Domain)"/>
    <property type="match status" value="1"/>
</dbReference>
<dbReference type="EMBL" id="CAXIPU020000468">
    <property type="protein sequence ID" value="CAL1672222.1"/>
    <property type="molecule type" value="Genomic_DNA"/>
</dbReference>
<dbReference type="GO" id="GO:0030198">
    <property type="term" value="P:extracellular matrix organization"/>
    <property type="evidence" value="ECO:0007669"/>
    <property type="project" value="TreeGrafter"/>
</dbReference>
<proteinExistence type="inferred from homology"/>
<accession>A0AAV2MYA7</accession>
<feature type="transmembrane region" description="Helical" evidence="5">
    <location>
        <begin position="21"/>
        <end position="47"/>
    </location>
</feature>
<keyword evidence="7" id="KW-1185">Reference proteome</keyword>
<dbReference type="PANTHER" id="PTHR10201">
    <property type="entry name" value="MATRIX METALLOPROTEINASE"/>
    <property type="match status" value="1"/>
</dbReference>
<evidence type="ECO:0000256" key="5">
    <source>
        <dbReference type="SAM" id="Phobius"/>
    </source>
</evidence>
<dbReference type="InterPro" id="IPR036365">
    <property type="entry name" value="PGBD-like_sf"/>
</dbReference>
<keyword evidence="4" id="KW-0378">Hydrolase</keyword>
<comment type="cofactor">
    <cofactor evidence="1">
        <name>Zn(2+)</name>
        <dbReference type="ChEBI" id="CHEBI:29105"/>
    </cofactor>
</comment>
<keyword evidence="5" id="KW-0812">Transmembrane</keyword>
<organism evidence="6 7">
    <name type="scientific">Lasius platythorax</name>
    <dbReference type="NCBI Taxonomy" id="488582"/>
    <lineage>
        <taxon>Eukaryota</taxon>
        <taxon>Metazoa</taxon>
        <taxon>Ecdysozoa</taxon>
        <taxon>Arthropoda</taxon>
        <taxon>Hexapoda</taxon>
        <taxon>Insecta</taxon>
        <taxon>Pterygota</taxon>
        <taxon>Neoptera</taxon>
        <taxon>Endopterygota</taxon>
        <taxon>Hymenoptera</taxon>
        <taxon>Apocrita</taxon>
        <taxon>Aculeata</taxon>
        <taxon>Formicoidea</taxon>
        <taxon>Formicidae</taxon>
        <taxon>Formicinae</taxon>
        <taxon>Lasius</taxon>
        <taxon>Lasius</taxon>
    </lineage>
</organism>
<dbReference type="InterPro" id="IPR024079">
    <property type="entry name" value="MetalloPept_cat_dom_sf"/>
</dbReference>
<keyword evidence="3" id="KW-0732">Signal</keyword>
<dbReference type="SUPFAM" id="SSF47090">
    <property type="entry name" value="PGBD-like"/>
    <property type="match status" value="1"/>
</dbReference>
<dbReference type="GO" id="GO:0004222">
    <property type="term" value="F:metalloendopeptidase activity"/>
    <property type="evidence" value="ECO:0007669"/>
    <property type="project" value="TreeGrafter"/>
</dbReference>
<evidence type="ECO:0000256" key="2">
    <source>
        <dbReference type="ARBA" id="ARBA00010370"/>
    </source>
</evidence>
<dbReference type="Proteomes" id="UP001497644">
    <property type="component" value="Unassembled WGS sequence"/>
</dbReference>
<keyword evidence="5" id="KW-1133">Transmembrane helix</keyword>
<comment type="caution">
    <text evidence="6">The sequence shown here is derived from an EMBL/GenBank/DDBJ whole genome shotgun (WGS) entry which is preliminary data.</text>
</comment>
<dbReference type="GO" id="GO:0030574">
    <property type="term" value="P:collagen catabolic process"/>
    <property type="evidence" value="ECO:0007669"/>
    <property type="project" value="TreeGrafter"/>
</dbReference>
<keyword evidence="4" id="KW-0645">Protease</keyword>
<reference evidence="6" key="1">
    <citation type="submission" date="2024-04" db="EMBL/GenBank/DDBJ databases">
        <authorList>
            <consortium name="Molecular Ecology Group"/>
        </authorList>
    </citation>
    <scope>NUCLEOTIDE SEQUENCE</scope>
</reference>
<sequence>MNKNERFVGRTGQSRPRSSTAISRSFFSISTTPFVVSILLSVAAVTFNVPLDTENEEAFRFLREYGFLDNIEGLLSTDNATVLSRALFQEYYKLSGNGVLTSNTLRLMRKARCGVRDIPNQAISGRKWPRTHLTWNFQLANKHLLQMAETVFAL</sequence>
<name>A0AAV2MYA7_9HYME</name>
<gene>
    <name evidence="6" type="ORF">LPLAT_LOCUS6899</name>
</gene>
<evidence type="ECO:0000256" key="1">
    <source>
        <dbReference type="ARBA" id="ARBA00001947"/>
    </source>
</evidence>
<protein>
    <submittedName>
        <fullName evidence="6">Uncharacterized protein</fullName>
    </submittedName>
</protein>